<reference evidence="2 3" key="1">
    <citation type="submission" date="2019-03" db="EMBL/GenBank/DDBJ databases">
        <title>Single cell metagenomics reveals metabolic interactions within the superorganism composed of flagellate Streblomastix strix and complex community of Bacteroidetes bacteria on its surface.</title>
        <authorList>
            <person name="Treitli S.C."/>
            <person name="Kolisko M."/>
            <person name="Husnik F."/>
            <person name="Keeling P."/>
            <person name="Hampl V."/>
        </authorList>
    </citation>
    <scope>NUCLEOTIDE SEQUENCE [LARGE SCALE GENOMIC DNA]</scope>
    <source>
        <strain evidence="2">ST1C</strain>
    </source>
</reference>
<accession>A0A5J4WJJ2</accession>
<dbReference type="Proteomes" id="UP000324800">
    <property type="component" value="Unassembled WGS sequence"/>
</dbReference>
<evidence type="ECO:0000313" key="3">
    <source>
        <dbReference type="Proteomes" id="UP000324800"/>
    </source>
</evidence>
<dbReference type="AlphaFoldDB" id="A0A5J4WJJ2"/>
<name>A0A5J4WJJ2_9EUKA</name>
<protein>
    <submittedName>
        <fullName evidence="2">Uncharacterized protein</fullName>
    </submittedName>
</protein>
<evidence type="ECO:0000256" key="1">
    <source>
        <dbReference type="SAM" id="MobiDB-lite"/>
    </source>
</evidence>
<feature type="region of interest" description="Disordered" evidence="1">
    <location>
        <begin position="44"/>
        <end position="87"/>
    </location>
</feature>
<sequence length="148" mass="16605">MINMSKDPNKFQTHGIIQNNNDQIVHSAISLLFQTPTNSPHFNSQQFYSTTNSIKMSERSNQSEQVTPPPSSAYSTTPKSRSSPQNANFQAMTPLSLSANYQTIVVVPKDKTPTALHIQSQCEFAFISSTITIFDCHVKRAKFFQFVN</sequence>
<proteinExistence type="predicted"/>
<feature type="compositionally biased region" description="Polar residues" evidence="1">
    <location>
        <begin position="44"/>
        <end position="66"/>
    </location>
</feature>
<organism evidence="2 3">
    <name type="scientific">Streblomastix strix</name>
    <dbReference type="NCBI Taxonomy" id="222440"/>
    <lineage>
        <taxon>Eukaryota</taxon>
        <taxon>Metamonada</taxon>
        <taxon>Preaxostyla</taxon>
        <taxon>Oxymonadida</taxon>
        <taxon>Streblomastigidae</taxon>
        <taxon>Streblomastix</taxon>
    </lineage>
</organism>
<dbReference type="EMBL" id="SNRW01001813">
    <property type="protein sequence ID" value="KAA6394923.1"/>
    <property type="molecule type" value="Genomic_DNA"/>
</dbReference>
<evidence type="ECO:0000313" key="2">
    <source>
        <dbReference type="EMBL" id="KAA6394923.1"/>
    </source>
</evidence>
<comment type="caution">
    <text evidence="2">The sequence shown here is derived from an EMBL/GenBank/DDBJ whole genome shotgun (WGS) entry which is preliminary data.</text>
</comment>
<gene>
    <name evidence="2" type="ORF">EZS28_009555</name>
</gene>